<proteinExistence type="predicted"/>
<sequence>MMAMPPGAEGGGATSDGGGRRASPGSVTFGSGDGGGNSADVTPQAAVPDTEVTYGQNNQKN</sequence>
<dbReference type="STRING" id="1088869.GMO_16430"/>
<feature type="region of interest" description="Disordered" evidence="1">
    <location>
        <begin position="1"/>
        <end position="61"/>
    </location>
</feature>
<comment type="caution">
    <text evidence="2">The sequence shown here is derived from an EMBL/GenBank/DDBJ whole genome shotgun (WGS) entry which is preliminary data.</text>
</comment>
<dbReference type="Proteomes" id="UP000004949">
    <property type="component" value="Unassembled WGS sequence"/>
</dbReference>
<organism evidence="2 3">
    <name type="scientific">Gluconobacter morbifer G707</name>
    <dbReference type="NCBI Taxonomy" id="1088869"/>
    <lineage>
        <taxon>Bacteria</taxon>
        <taxon>Pseudomonadati</taxon>
        <taxon>Pseudomonadota</taxon>
        <taxon>Alphaproteobacteria</taxon>
        <taxon>Acetobacterales</taxon>
        <taxon>Acetobacteraceae</taxon>
        <taxon>Gluconobacter</taxon>
    </lineage>
</organism>
<evidence type="ECO:0000313" key="3">
    <source>
        <dbReference type="Proteomes" id="UP000004949"/>
    </source>
</evidence>
<protein>
    <submittedName>
        <fullName evidence="2">Uncharacterized protein</fullName>
    </submittedName>
</protein>
<reference evidence="2 3" key="1">
    <citation type="submission" date="2011-10" db="EMBL/GenBank/DDBJ databases">
        <title>Genome sequence of Gluconobacter morbifer G707, isolated from Drosophila gut.</title>
        <authorList>
            <person name="Lee W.-J."/>
            <person name="Kim E.-K."/>
        </authorList>
    </citation>
    <scope>NUCLEOTIDE SEQUENCE [LARGE SCALE GENOMIC DNA]</scope>
    <source>
        <strain evidence="2 3">G707</strain>
    </source>
</reference>
<gene>
    <name evidence="2" type="ORF">GMO_16430</name>
</gene>
<evidence type="ECO:0000313" key="2">
    <source>
        <dbReference type="EMBL" id="EHH67876.1"/>
    </source>
</evidence>
<keyword evidence="3" id="KW-1185">Reference proteome</keyword>
<feature type="compositionally biased region" description="Low complexity" evidence="1">
    <location>
        <begin position="21"/>
        <end position="30"/>
    </location>
</feature>
<name>G6XJR4_9PROT</name>
<accession>G6XJR4</accession>
<dbReference type="AlphaFoldDB" id="G6XJR4"/>
<feature type="compositionally biased region" description="Gly residues" evidence="1">
    <location>
        <begin position="8"/>
        <end position="17"/>
    </location>
</feature>
<dbReference type="EMBL" id="AGQV01000005">
    <property type="protein sequence ID" value="EHH67876.1"/>
    <property type="molecule type" value="Genomic_DNA"/>
</dbReference>
<dbReference type="PATRIC" id="fig|1088869.3.peg.1640"/>
<evidence type="ECO:0000256" key="1">
    <source>
        <dbReference type="SAM" id="MobiDB-lite"/>
    </source>
</evidence>